<accession>A0ABM1F159</accession>
<dbReference type="PROSITE" id="PS50088">
    <property type="entry name" value="ANK_REPEAT"/>
    <property type="match status" value="1"/>
</dbReference>
<name>A0ABM1F159_PRICU</name>
<gene>
    <name evidence="5" type="primary">LOC106817990</name>
</gene>
<organism evidence="4 5">
    <name type="scientific">Priapulus caudatus</name>
    <name type="common">Priapulid worm</name>
    <dbReference type="NCBI Taxonomy" id="37621"/>
    <lineage>
        <taxon>Eukaryota</taxon>
        <taxon>Metazoa</taxon>
        <taxon>Ecdysozoa</taxon>
        <taxon>Scalidophora</taxon>
        <taxon>Priapulida</taxon>
        <taxon>Priapulimorpha</taxon>
        <taxon>Priapulimorphida</taxon>
        <taxon>Priapulidae</taxon>
        <taxon>Priapulus</taxon>
    </lineage>
</organism>
<dbReference type="RefSeq" id="XP_014678180.1">
    <property type="nucleotide sequence ID" value="XM_014822694.1"/>
</dbReference>
<dbReference type="InterPro" id="IPR039041">
    <property type="entry name" value="Nav/unc-53"/>
</dbReference>
<dbReference type="InterPro" id="IPR002110">
    <property type="entry name" value="Ankyrin_rpt"/>
</dbReference>
<dbReference type="SUPFAM" id="SSF48403">
    <property type="entry name" value="Ankyrin repeat"/>
    <property type="match status" value="1"/>
</dbReference>
<reference evidence="5" key="1">
    <citation type="submission" date="2025-08" db="UniProtKB">
        <authorList>
            <consortium name="RefSeq"/>
        </authorList>
    </citation>
    <scope>IDENTIFICATION</scope>
</reference>
<dbReference type="InterPro" id="IPR027417">
    <property type="entry name" value="P-loop_NTPase"/>
</dbReference>
<dbReference type="PROSITE" id="PS50297">
    <property type="entry name" value="ANK_REP_REGION"/>
    <property type="match status" value="1"/>
</dbReference>
<dbReference type="PANTHER" id="PTHR12784:SF28">
    <property type="entry name" value="PROTEIN SICKIE"/>
    <property type="match status" value="1"/>
</dbReference>
<dbReference type="Gene3D" id="1.25.40.20">
    <property type="entry name" value="Ankyrin repeat-containing domain"/>
    <property type="match status" value="2"/>
</dbReference>
<dbReference type="SMART" id="SM00248">
    <property type="entry name" value="ANK"/>
    <property type="match status" value="3"/>
</dbReference>
<keyword evidence="1" id="KW-0040">ANK repeat</keyword>
<dbReference type="GeneID" id="106817990"/>
<feature type="repeat" description="ANK" evidence="1">
    <location>
        <begin position="5"/>
        <end position="38"/>
    </location>
</feature>
<dbReference type="PANTHER" id="PTHR12784">
    <property type="entry name" value="STEERIN"/>
    <property type="match status" value="1"/>
</dbReference>
<keyword evidence="4" id="KW-1185">Reference proteome</keyword>
<dbReference type="Pfam" id="PF12796">
    <property type="entry name" value="Ank_2"/>
    <property type="match status" value="1"/>
</dbReference>
<dbReference type="InterPro" id="IPR036770">
    <property type="entry name" value="Ankyrin_rpt-contain_sf"/>
</dbReference>
<evidence type="ECO:0000313" key="4">
    <source>
        <dbReference type="Proteomes" id="UP000695022"/>
    </source>
</evidence>
<proteinExistence type="predicted"/>
<dbReference type="Gene3D" id="3.40.50.300">
    <property type="entry name" value="P-loop containing nucleotide triphosphate hydrolases"/>
    <property type="match status" value="1"/>
</dbReference>
<evidence type="ECO:0000256" key="2">
    <source>
        <dbReference type="SAM" id="MobiDB-lite"/>
    </source>
</evidence>
<evidence type="ECO:0000256" key="1">
    <source>
        <dbReference type="PROSITE-ProRule" id="PRU00023"/>
    </source>
</evidence>
<dbReference type="Pfam" id="PF07728">
    <property type="entry name" value="AAA_5"/>
    <property type="match status" value="1"/>
</dbReference>
<feature type="domain" description="ATPase dynein-related AAA" evidence="3">
    <location>
        <begin position="348"/>
        <end position="445"/>
    </location>
</feature>
<evidence type="ECO:0000313" key="5">
    <source>
        <dbReference type="RefSeq" id="XP_014678180.1"/>
    </source>
</evidence>
<protein>
    <submittedName>
        <fullName evidence="5">Cortactin-binding protein 2-like</fullName>
    </submittedName>
</protein>
<sequence length="480" mass="51934">MQDANGQTPLHLAASAGALECVKQLLMAAPAACIVKDKEGATPLHSAIQDDQPECLEVVIRRTKQLPLFSAHAPWHRKSPDKFIPYRSPYRKSPEKTAVKQLSVSDSTTPASRRSPERAPSIGELVDNSGNTMTHIAARLSSKECLEVLHAHNLVRLEDRCKAGQRPLDIASPTCRELLNDIESSEDRVCVVAMELDDTASGGYSDTAVVVGTVTVSGATTWPVLEDAVRNLVVAHFGAVGDGVRNRRANKSASDSADAGGGGEGEVVGLGLSFDSVRECAIGQKTWKVGEVLAGSPAESLQNSDTSQISVFLHGCEEGRLDNLSYDTLIPANTLQNYLRLIDQYRSLVFYGPSGVGKTYVAKKLAQFVQEKEQQAGNRCEITYVCLSETYTRRNLVNLLTTKDCLLPAEVPVPLCHTPVIILDDLSKIAVSEVFGDILTAIERRGPANAIAIKLDDGSEPQLYYLLADCYIIATMDKSR</sequence>
<feature type="region of interest" description="Disordered" evidence="2">
    <location>
        <begin position="86"/>
        <end position="128"/>
    </location>
</feature>
<dbReference type="InterPro" id="IPR011704">
    <property type="entry name" value="ATPase_dyneun-rel_AAA"/>
</dbReference>
<evidence type="ECO:0000259" key="3">
    <source>
        <dbReference type="Pfam" id="PF07728"/>
    </source>
</evidence>
<dbReference type="Proteomes" id="UP000695022">
    <property type="component" value="Unplaced"/>
</dbReference>
<feature type="compositionally biased region" description="Polar residues" evidence="2">
    <location>
        <begin position="100"/>
        <end position="112"/>
    </location>
</feature>
<dbReference type="SUPFAM" id="SSF52540">
    <property type="entry name" value="P-loop containing nucleoside triphosphate hydrolases"/>
    <property type="match status" value="1"/>
</dbReference>